<dbReference type="InterPro" id="IPR013118">
    <property type="entry name" value="Mannitol_DH_C"/>
</dbReference>
<reference evidence="5 6" key="1">
    <citation type="journal article" date="2020" name="G3 (Bethesda)">
        <title>CeMbio - The Caenorhabditis elegans Microbiome Resource.</title>
        <authorList>
            <person name="Dirksen P."/>
            <person name="Assie A."/>
            <person name="Zimmermann J."/>
            <person name="Zhang F."/>
            <person name="Tietje A.M."/>
            <person name="Marsh S.A."/>
            <person name="Felix M.A."/>
            <person name="Shapira M."/>
            <person name="Kaleta C."/>
            <person name="Schulenburg H."/>
            <person name="Samuel B."/>
        </authorList>
    </citation>
    <scope>NUCLEOTIDE SEQUENCE [LARGE SCALE GENOMIC DNA]</scope>
    <source>
        <strain evidence="5 6">BIGb0170</strain>
    </source>
</reference>
<feature type="domain" description="Mannitol dehydrogenase C-terminal" evidence="4">
    <location>
        <begin position="286"/>
        <end position="485"/>
    </location>
</feature>
<dbReference type="PRINTS" id="PR00084">
    <property type="entry name" value="MTLDHDRGNASE"/>
</dbReference>
<accession>A0A7G5E7V4</accession>
<organism evidence="5 6">
    <name type="scientific">Sphingobacterium paramultivorum</name>
    <dbReference type="NCBI Taxonomy" id="2886510"/>
    <lineage>
        <taxon>Bacteria</taxon>
        <taxon>Pseudomonadati</taxon>
        <taxon>Bacteroidota</taxon>
        <taxon>Sphingobacteriia</taxon>
        <taxon>Sphingobacteriales</taxon>
        <taxon>Sphingobacteriaceae</taxon>
        <taxon>Sphingobacterium</taxon>
    </lineage>
</organism>
<keyword evidence="6" id="KW-1185">Reference proteome</keyword>
<dbReference type="SUPFAM" id="SSF48179">
    <property type="entry name" value="6-phosphogluconate dehydrogenase C-terminal domain-like"/>
    <property type="match status" value="1"/>
</dbReference>
<dbReference type="EMBL" id="CP058555">
    <property type="protein sequence ID" value="QMV70079.1"/>
    <property type="molecule type" value="Genomic_DNA"/>
</dbReference>
<evidence type="ECO:0000256" key="1">
    <source>
        <dbReference type="ARBA" id="ARBA00023002"/>
    </source>
</evidence>
<evidence type="ECO:0000313" key="6">
    <source>
        <dbReference type="Proteomes" id="UP000515450"/>
    </source>
</evidence>
<dbReference type="GO" id="GO:0008926">
    <property type="term" value="F:mannitol-1-phosphate 5-dehydrogenase activity"/>
    <property type="evidence" value="ECO:0007669"/>
    <property type="project" value="TreeGrafter"/>
</dbReference>
<sequence length="506" mass="57009">MLLTQHTIHTINSDLISKPTESSFLYPEKILQFGTGVLLRGLPDYFVHKANQKKLFCGRILVVKSTSSAGADAFEQQDNLYTLSIKGIEDGEEISHYEINNSISRVLAANQDWSEILKSAENPDLEIVFSNTTEVGIVMSEDTINDAPPTSFPGKLLAILYRRFVYFNADKNKGLTVVPTELITDNGTKLKSIVTALAKLNELSEKFMDWLDTANDFCNTLVDRIVPGALPLAEYTKTCALLGYEDQLMIMAEPFRLWAIEANSERVQQRLSFALADPNVMLVPSIEKYKEIKLRLLNGTHSLSCALALLAGFETVKEAMQNTAFNQFIRLLMQDEIGPAILSDSISVADINDFSSKVIDRFANPHLEHKWESIALNYSSKMAMRNIPLLRKWYRTHNKAPQLFALGFAAYLYLLKSKLNGDQYEQLINGRTVVLQDESAPRLHVAWSNPDKLVHTVLSDTDLWGINLTEFPHFEETVNQKLQQIIEKGALKALEISSVLDNKKYK</sequence>
<name>A0A7G5E7V4_9SPHI</name>
<dbReference type="Gene3D" id="3.40.50.720">
    <property type="entry name" value="NAD(P)-binding Rossmann-like Domain"/>
    <property type="match status" value="1"/>
</dbReference>
<dbReference type="Pfam" id="PF01232">
    <property type="entry name" value="Mannitol_dh"/>
    <property type="match status" value="1"/>
</dbReference>
<dbReference type="Pfam" id="PF08125">
    <property type="entry name" value="Mannitol_dh_C"/>
    <property type="match status" value="1"/>
</dbReference>
<dbReference type="InterPro" id="IPR013328">
    <property type="entry name" value="6PGD_dom2"/>
</dbReference>
<evidence type="ECO:0000259" key="3">
    <source>
        <dbReference type="Pfam" id="PF01232"/>
    </source>
</evidence>
<evidence type="ECO:0000313" key="5">
    <source>
        <dbReference type="EMBL" id="QMV70079.1"/>
    </source>
</evidence>
<dbReference type="Proteomes" id="UP000515450">
    <property type="component" value="Chromosome"/>
</dbReference>
<keyword evidence="1 5" id="KW-0560">Oxidoreductase</keyword>
<gene>
    <name evidence="5" type="ORF">HS960_21540</name>
</gene>
<dbReference type="EC" id="1.1.1.58" evidence="5"/>
<dbReference type="PANTHER" id="PTHR30524:SF0">
    <property type="entry name" value="ALTRONATE OXIDOREDUCTASE-RELATED"/>
    <property type="match status" value="1"/>
</dbReference>
<dbReference type="Gene3D" id="1.10.1040.10">
    <property type="entry name" value="N-(1-d-carboxylethyl)-l-norvaline Dehydrogenase, domain 2"/>
    <property type="match status" value="1"/>
</dbReference>
<dbReference type="GO" id="GO:0005829">
    <property type="term" value="C:cytosol"/>
    <property type="evidence" value="ECO:0007669"/>
    <property type="project" value="TreeGrafter"/>
</dbReference>
<protein>
    <submittedName>
        <fullName evidence="5">Tagaturonate reductase</fullName>
        <ecNumber evidence="5">1.1.1.58</ecNumber>
    </submittedName>
</protein>
<dbReference type="GO" id="GO:0009026">
    <property type="term" value="F:tagaturonate reductase activity"/>
    <property type="evidence" value="ECO:0007669"/>
    <property type="project" value="UniProtKB-EC"/>
</dbReference>
<dbReference type="InterPro" id="IPR008927">
    <property type="entry name" value="6-PGluconate_DH-like_C_sf"/>
</dbReference>
<keyword evidence="2" id="KW-0520">NAD</keyword>
<dbReference type="InterPro" id="IPR036291">
    <property type="entry name" value="NAD(P)-bd_dom_sf"/>
</dbReference>
<dbReference type="PANTHER" id="PTHR30524">
    <property type="entry name" value="MANNITOL-1-PHOSPHATE 5-DEHYDROGENASE"/>
    <property type="match status" value="1"/>
</dbReference>
<evidence type="ECO:0000259" key="4">
    <source>
        <dbReference type="Pfam" id="PF08125"/>
    </source>
</evidence>
<feature type="domain" description="Mannitol dehydrogenase N-terminal" evidence="3">
    <location>
        <begin position="28"/>
        <end position="264"/>
    </location>
</feature>
<dbReference type="AlphaFoldDB" id="A0A7G5E7V4"/>
<evidence type="ECO:0000256" key="2">
    <source>
        <dbReference type="ARBA" id="ARBA00023027"/>
    </source>
</evidence>
<dbReference type="SUPFAM" id="SSF51735">
    <property type="entry name" value="NAD(P)-binding Rossmann-fold domains"/>
    <property type="match status" value="1"/>
</dbReference>
<proteinExistence type="predicted"/>
<dbReference type="GO" id="GO:0019592">
    <property type="term" value="P:mannitol catabolic process"/>
    <property type="evidence" value="ECO:0007669"/>
    <property type="project" value="TreeGrafter"/>
</dbReference>
<dbReference type="InterPro" id="IPR013131">
    <property type="entry name" value="Mannitol_DH_N"/>
</dbReference>
<dbReference type="InterPro" id="IPR000669">
    <property type="entry name" value="Mannitol_DH"/>
</dbReference>
<dbReference type="RefSeq" id="WP_182330608.1">
    <property type="nucleotide sequence ID" value="NZ_CP058555.1"/>
</dbReference>
<dbReference type="NCBIfam" id="NF002969">
    <property type="entry name" value="PRK03643.1"/>
    <property type="match status" value="1"/>
</dbReference>